<dbReference type="AlphaFoldDB" id="A0A2P5FID5"/>
<gene>
    <name evidence="1" type="ORF">TorRG33x02_067360</name>
</gene>
<keyword evidence="2" id="KW-1185">Reference proteome</keyword>
<name>A0A2P5FID5_TREOI</name>
<organism evidence="1 2">
    <name type="scientific">Trema orientale</name>
    <name type="common">Charcoal tree</name>
    <name type="synonym">Celtis orientalis</name>
    <dbReference type="NCBI Taxonomy" id="63057"/>
    <lineage>
        <taxon>Eukaryota</taxon>
        <taxon>Viridiplantae</taxon>
        <taxon>Streptophyta</taxon>
        <taxon>Embryophyta</taxon>
        <taxon>Tracheophyta</taxon>
        <taxon>Spermatophyta</taxon>
        <taxon>Magnoliopsida</taxon>
        <taxon>eudicotyledons</taxon>
        <taxon>Gunneridae</taxon>
        <taxon>Pentapetalae</taxon>
        <taxon>rosids</taxon>
        <taxon>fabids</taxon>
        <taxon>Rosales</taxon>
        <taxon>Cannabaceae</taxon>
        <taxon>Trema</taxon>
    </lineage>
</organism>
<proteinExistence type="predicted"/>
<dbReference type="InParanoid" id="A0A2P5FID5"/>
<evidence type="ECO:0000313" key="2">
    <source>
        <dbReference type="Proteomes" id="UP000237000"/>
    </source>
</evidence>
<accession>A0A2P5FID5</accession>
<comment type="caution">
    <text evidence="1">The sequence shown here is derived from an EMBL/GenBank/DDBJ whole genome shotgun (WGS) entry which is preliminary data.</text>
</comment>
<evidence type="ECO:0000313" key="1">
    <source>
        <dbReference type="EMBL" id="PON97534.1"/>
    </source>
</evidence>
<dbReference type="Proteomes" id="UP000237000">
    <property type="component" value="Unassembled WGS sequence"/>
</dbReference>
<sequence>MDDIVEKWSALSISEKDKGVLDESLLTRGADDLQLGLIGRVFSKKSFNRGVFKEVMARAWKVENGLDIKETGPDTFVFSFGHEIHKRRKVWDVSSATRSGDVLQLIRTRTDVVGGDIFGFSVIRYVARECYSHEAQQQIASGKFCYRKWLKASKLYGSERSTLLMGNLGESGRVSTGMTFTRPNVLPSVKLSPQISAVVDAVVEEGPRSGLITFGPKPSFDPLNKDANLCPPSSTPSVGEFIIGSNGPLGLNIPKDKEVALNNTAVGIAFVFGSGRDKDGGPK</sequence>
<reference evidence="2" key="1">
    <citation type="submission" date="2016-06" db="EMBL/GenBank/DDBJ databases">
        <title>Parallel loss of symbiosis genes in relatives of nitrogen-fixing non-legume Parasponia.</title>
        <authorList>
            <person name="Van Velzen R."/>
            <person name="Holmer R."/>
            <person name="Bu F."/>
            <person name="Rutten L."/>
            <person name="Van Zeijl A."/>
            <person name="Liu W."/>
            <person name="Santuari L."/>
            <person name="Cao Q."/>
            <person name="Sharma T."/>
            <person name="Shen D."/>
            <person name="Roswanjaya Y."/>
            <person name="Wardhani T."/>
            <person name="Kalhor M.S."/>
            <person name="Jansen J."/>
            <person name="Van den Hoogen J."/>
            <person name="Gungor B."/>
            <person name="Hartog M."/>
            <person name="Hontelez J."/>
            <person name="Verver J."/>
            <person name="Yang W.-C."/>
            <person name="Schijlen E."/>
            <person name="Repin R."/>
            <person name="Schilthuizen M."/>
            <person name="Schranz E."/>
            <person name="Heidstra R."/>
            <person name="Miyata K."/>
            <person name="Fedorova E."/>
            <person name="Kohlen W."/>
            <person name="Bisseling T."/>
            <person name="Smit S."/>
            <person name="Geurts R."/>
        </authorList>
    </citation>
    <scope>NUCLEOTIDE SEQUENCE [LARGE SCALE GENOMIC DNA]</scope>
    <source>
        <strain evidence="2">cv. RG33-2</strain>
    </source>
</reference>
<dbReference type="OrthoDB" id="1750606at2759"/>
<protein>
    <recommendedName>
        <fullName evidence="3">DUF4283 domain-containing protein</fullName>
    </recommendedName>
</protein>
<evidence type="ECO:0008006" key="3">
    <source>
        <dbReference type="Google" id="ProtNLM"/>
    </source>
</evidence>
<dbReference type="EMBL" id="JXTC01000031">
    <property type="protein sequence ID" value="PON97534.1"/>
    <property type="molecule type" value="Genomic_DNA"/>
</dbReference>